<evidence type="ECO:0000313" key="1">
    <source>
        <dbReference type="EMBL" id="GFY65833.1"/>
    </source>
</evidence>
<sequence length="130" mass="15129">MFRTTKSLVVGSRGPNENTHVWRMHFQNGKVTNKWINHHIEPSIGCQGPSILFRDIFGHEGTTKLIIFMFKFHIIQEPTLGPYKLDHHNTIVRIITLHFNSCANMTIENVLGQKSRKGFVMDHDHIKWII</sequence>
<keyword evidence="2" id="KW-1185">Reference proteome</keyword>
<dbReference type="EMBL" id="BMAV01015710">
    <property type="protein sequence ID" value="GFY65833.1"/>
    <property type="molecule type" value="Genomic_DNA"/>
</dbReference>
<reference evidence="1" key="1">
    <citation type="submission" date="2020-08" db="EMBL/GenBank/DDBJ databases">
        <title>Multicomponent nature underlies the extraordinary mechanical properties of spider dragline silk.</title>
        <authorList>
            <person name="Kono N."/>
            <person name="Nakamura H."/>
            <person name="Mori M."/>
            <person name="Yoshida Y."/>
            <person name="Ohtoshi R."/>
            <person name="Malay A.D."/>
            <person name="Moran D.A.P."/>
            <person name="Tomita M."/>
            <person name="Numata K."/>
            <person name="Arakawa K."/>
        </authorList>
    </citation>
    <scope>NUCLEOTIDE SEQUENCE</scope>
</reference>
<protein>
    <submittedName>
        <fullName evidence="1">Uncharacterized protein</fullName>
    </submittedName>
</protein>
<evidence type="ECO:0000313" key="2">
    <source>
        <dbReference type="Proteomes" id="UP000886998"/>
    </source>
</evidence>
<dbReference type="Proteomes" id="UP000886998">
    <property type="component" value="Unassembled WGS sequence"/>
</dbReference>
<comment type="caution">
    <text evidence="1">The sequence shown here is derived from an EMBL/GenBank/DDBJ whole genome shotgun (WGS) entry which is preliminary data.</text>
</comment>
<name>A0A8X6Y822_9ARAC</name>
<organism evidence="1 2">
    <name type="scientific">Trichonephila inaurata madagascariensis</name>
    <dbReference type="NCBI Taxonomy" id="2747483"/>
    <lineage>
        <taxon>Eukaryota</taxon>
        <taxon>Metazoa</taxon>
        <taxon>Ecdysozoa</taxon>
        <taxon>Arthropoda</taxon>
        <taxon>Chelicerata</taxon>
        <taxon>Arachnida</taxon>
        <taxon>Araneae</taxon>
        <taxon>Araneomorphae</taxon>
        <taxon>Entelegynae</taxon>
        <taxon>Araneoidea</taxon>
        <taxon>Nephilidae</taxon>
        <taxon>Trichonephila</taxon>
        <taxon>Trichonephila inaurata</taxon>
    </lineage>
</organism>
<dbReference type="AlphaFoldDB" id="A0A8X6Y822"/>
<proteinExistence type="predicted"/>
<gene>
    <name evidence="1" type="ORF">TNIN_47501</name>
</gene>
<accession>A0A8X6Y822</accession>